<organism evidence="2 3">
    <name type="scientific">Adlercreutzia wanghongyangiae</name>
    <dbReference type="NCBI Taxonomy" id="3111451"/>
    <lineage>
        <taxon>Bacteria</taxon>
        <taxon>Bacillati</taxon>
        <taxon>Actinomycetota</taxon>
        <taxon>Coriobacteriia</taxon>
        <taxon>Eggerthellales</taxon>
        <taxon>Eggerthellaceae</taxon>
        <taxon>Adlercreutzia</taxon>
    </lineage>
</organism>
<sequence>MGAAGETASRLWLDERFRSLVHCSTKQALSWDEFLRQPIPEGYTPEQVWLALCDVRHCGAVHIPSAHGRQPGPWYTPTLRISSMARNINARSGDDSPLSRLLRSPKGAHHRSQCQRSEILATAAQDGFTLSPDRAYDIVILKKKPRSVEERVIGNIALLMDSLEDYEEQPFSDDLADEFHRRITYKVDPTLLRSCQTDLSHLEDPAEQRQLFRRFRLEGNNLWAYANNATGEAAEDPVVKALTLRTLLSGYFHDKPFGTTLTRFIFSLFALKNHLTALAIAPFTQTVVAWIDANPRTLRHLFFEAEEPGCETDVANADITLFLEASLELAEATLIQLKEEVEREENELASLSSSLFEGRQLNRRQCTIVNYALRNPEAEMTIRYHQTNHRIAYATARADYLGLVEKGYLRQSYRGNAMVFTLDPTLLERLSTS</sequence>
<comment type="caution">
    <text evidence="2">The sequence shown here is derived from an EMBL/GenBank/DDBJ whole genome shotgun (WGS) entry which is preliminary data.</text>
</comment>
<dbReference type="EMBL" id="JAYMFF010000020">
    <property type="protein sequence ID" value="MEC4176763.1"/>
    <property type="molecule type" value="Genomic_DNA"/>
</dbReference>
<proteinExistence type="predicted"/>
<reference evidence="2 3" key="1">
    <citation type="submission" date="2024-01" db="EMBL/GenBank/DDBJ databases">
        <title>novel species in genus Adlercreutzia.</title>
        <authorList>
            <person name="Liu X."/>
        </authorList>
    </citation>
    <scope>NUCLEOTIDE SEQUENCE [LARGE SCALE GENOMIC DNA]</scope>
    <source>
        <strain evidence="2 3">R7</strain>
    </source>
</reference>
<feature type="coiled-coil region" evidence="1">
    <location>
        <begin position="327"/>
        <end position="354"/>
    </location>
</feature>
<accession>A0ABU6IJW5</accession>
<name>A0ABU6IJW5_9ACTN</name>
<keyword evidence="3" id="KW-1185">Reference proteome</keyword>
<evidence type="ECO:0000256" key="1">
    <source>
        <dbReference type="SAM" id="Coils"/>
    </source>
</evidence>
<dbReference type="RefSeq" id="WP_338211261.1">
    <property type="nucleotide sequence ID" value="NZ_JAYMFF010000020.1"/>
</dbReference>
<gene>
    <name evidence="2" type="ORF">VIN30_09930</name>
</gene>
<evidence type="ECO:0008006" key="4">
    <source>
        <dbReference type="Google" id="ProtNLM"/>
    </source>
</evidence>
<keyword evidence="1" id="KW-0175">Coiled coil</keyword>
<dbReference type="Proteomes" id="UP001349994">
    <property type="component" value="Unassembled WGS sequence"/>
</dbReference>
<evidence type="ECO:0000313" key="2">
    <source>
        <dbReference type="EMBL" id="MEC4176763.1"/>
    </source>
</evidence>
<evidence type="ECO:0000313" key="3">
    <source>
        <dbReference type="Proteomes" id="UP001349994"/>
    </source>
</evidence>
<protein>
    <recommendedName>
        <fullName evidence="4">Fido domain-containing protein</fullName>
    </recommendedName>
</protein>